<dbReference type="GO" id="GO:0000287">
    <property type="term" value="F:magnesium ion binding"/>
    <property type="evidence" value="ECO:0007669"/>
    <property type="project" value="TreeGrafter"/>
</dbReference>
<feature type="domain" description="Tryptophan synthase beta chain-like PALP" evidence="9">
    <location>
        <begin position="22"/>
        <end position="310"/>
    </location>
</feature>
<accession>M1LLL3</accession>
<comment type="similarity">
    <text evidence="5">Belongs to the serine/threonine dehydratase family.</text>
</comment>
<evidence type="ECO:0000256" key="8">
    <source>
        <dbReference type="ARBA" id="ARBA00023239"/>
    </source>
</evidence>
<dbReference type="Gene3D" id="3.40.50.1100">
    <property type="match status" value="2"/>
</dbReference>
<dbReference type="Pfam" id="PF00291">
    <property type="entry name" value="PALP"/>
    <property type="match status" value="1"/>
</dbReference>
<dbReference type="eggNOG" id="COG1171">
    <property type="taxonomic scope" value="Bacteria"/>
</dbReference>
<dbReference type="GO" id="GO:0004794">
    <property type="term" value="F:threonine deaminase activity"/>
    <property type="evidence" value="ECO:0007669"/>
    <property type="project" value="UniProtKB-EC"/>
</dbReference>
<comment type="cofactor">
    <cofactor evidence="1">
        <name>Ca(2+)</name>
        <dbReference type="ChEBI" id="CHEBI:29108"/>
    </cofactor>
</comment>
<organism evidence="10 11">
    <name type="scientific">Candidatus Kinetoplastidibacterium desouzai TCC079E</name>
    <dbReference type="NCBI Taxonomy" id="1208919"/>
    <lineage>
        <taxon>Bacteria</taxon>
        <taxon>Pseudomonadati</taxon>
        <taxon>Pseudomonadota</taxon>
        <taxon>Betaproteobacteria</taxon>
        <taxon>Candidatus Kinetoplastidibacterium</taxon>
    </lineage>
</organism>
<dbReference type="InterPro" id="IPR036052">
    <property type="entry name" value="TrpB-like_PALP_sf"/>
</dbReference>
<evidence type="ECO:0000313" key="11">
    <source>
        <dbReference type="Proteomes" id="UP000011547"/>
    </source>
</evidence>
<dbReference type="EC" id="4.3.1.19" evidence="10"/>
<dbReference type="PANTHER" id="PTHR43050:SF1">
    <property type="entry name" value="SERINE RACEMASE"/>
    <property type="match status" value="1"/>
</dbReference>
<dbReference type="AlphaFoldDB" id="M1LLL3"/>
<dbReference type="SUPFAM" id="SSF53686">
    <property type="entry name" value="Tryptophan synthase beta subunit-like PLP-dependent enzymes"/>
    <property type="match status" value="1"/>
</dbReference>
<dbReference type="GO" id="GO:0030378">
    <property type="term" value="F:serine racemase activity"/>
    <property type="evidence" value="ECO:0007669"/>
    <property type="project" value="TreeGrafter"/>
</dbReference>
<reference evidence="10 11" key="1">
    <citation type="journal article" date="2013" name="Genome Biol. Evol.">
        <title>Genome evolution and phylogenomic analysis of candidatus kinetoplastibacterium, the betaproteobacterial endosymbionts of strigomonas and angomonas.</title>
        <authorList>
            <person name="Alves J.M."/>
            <person name="Serrano M.G."/>
            <person name="Maia da Silva F."/>
            <person name="Voegtly L.J."/>
            <person name="Matveyev A.V."/>
            <person name="Teixeira M.M."/>
            <person name="Camargo E.P."/>
            <person name="Buck G.A."/>
        </authorList>
    </citation>
    <scope>NUCLEOTIDE SEQUENCE [LARGE SCALE GENOMIC DNA]</scope>
    <source>
        <strain evidence="10 11">TCC079E</strain>
    </source>
</reference>
<dbReference type="KEGG" id="kde:CDSE_0297"/>
<dbReference type="InterPro" id="IPR001926">
    <property type="entry name" value="TrpB-like_PALP"/>
</dbReference>
<dbReference type="InterPro" id="IPR000634">
    <property type="entry name" value="Ser/Thr_deHydtase_PyrdxlP-BS"/>
</dbReference>
<evidence type="ECO:0000256" key="3">
    <source>
        <dbReference type="ARBA" id="ARBA00001936"/>
    </source>
</evidence>
<evidence type="ECO:0000313" key="10">
    <source>
        <dbReference type="EMBL" id="AGF46642.1"/>
    </source>
</evidence>
<keyword evidence="8 10" id="KW-0456">Lyase</keyword>
<evidence type="ECO:0000256" key="7">
    <source>
        <dbReference type="ARBA" id="ARBA00022898"/>
    </source>
</evidence>
<evidence type="ECO:0000256" key="1">
    <source>
        <dbReference type="ARBA" id="ARBA00001913"/>
    </source>
</evidence>
<dbReference type="OrthoDB" id="9811476at2"/>
<dbReference type="PROSITE" id="PS00165">
    <property type="entry name" value="DEHYDRATASE_SER_THR"/>
    <property type="match status" value="1"/>
</dbReference>
<dbReference type="EMBL" id="CP003803">
    <property type="protein sequence ID" value="AGF46642.1"/>
    <property type="molecule type" value="Genomic_DNA"/>
</dbReference>
<evidence type="ECO:0000256" key="2">
    <source>
        <dbReference type="ARBA" id="ARBA00001933"/>
    </source>
</evidence>
<dbReference type="RefSeq" id="WP_015396053.1">
    <property type="nucleotide sequence ID" value="NC_020294.1"/>
</dbReference>
<dbReference type="GO" id="GO:0008721">
    <property type="term" value="F:D-serine ammonia-lyase activity"/>
    <property type="evidence" value="ECO:0007669"/>
    <property type="project" value="TreeGrafter"/>
</dbReference>
<dbReference type="GO" id="GO:0006520">
    <property type="term" value="P:amino acid metabolic process"/>
    <property type="evidence" value="ECO:0007669"/>
    <property type="project" value="InterPro"/>
</dbReference>
<dbReference type="GO" id="GO:0030170">
    <property type="term" value="F:pyridoxal phosphate binding"/>
    <property type="evidence" value="ECO:0007669"/>
    <property type="project" value="InterPro"/>
</dbReference>
<comment type="cofactor">
    <cofactor evidence="4">
        <name>Mg(2+)</name>
        <dbReference type="ChEBI" id="CHEBI:18420"/>
    </cofactor>
</comment>
<dbReference type="STRING" id="1208919.CDSE_0297"/>
<dbReference type="PANTHER" id="PTHR43050">
    <property type="entry name" value="SERINE / THREONINE RACEMASE FAMILY MEMBER"/>
    <property type="match status" value="1"/>
</dbReference>
<dbReference type="HOGENOM" id="CLU_021152_4_2_4"/>
<evidence type="ECO:0000259" key="9">
    <source>
        <dbReference type="Pfam" id="PF00291"/>
    </source>
</evidence>
<comment type="cofactor">
    <cofactor evidence="2">
        <name>pyridoxal 5'-phosphate</name>
        <dbReference type="ChEBI" id="CHEBI:597326"/>
    </cofactor>
</comment>
<evidence type="ECO:0000256" key="4">
    <source>
        <dbReference type="ARBA" id="ARBA00001946"/>
    </source>
</evidence>
<keyword evidence="11" id="KW-1185">Reference proteome</keyword>
<name>M1LLL3_9PROT</name>
<gene>
    <name evidence="10" type="ORF">CDSE_0297</name>
</gene>
<proteinExistence type="inferred from homology"/>
<dbReference type="GO" id="GO:0005524">
    <property type="term" value="F:ATP binding"/>
    <property type="evidence" value="ECO:0007669"/>
    <property type="project" value="TreeGrafter"/>
</dbReference>
<dbReference type="GO" id="GO:0003941">
    <property type="term" value="F:L-serine ammonia-lyase activity"/>
    <property type="evidence" value="ECO:0007669"/>
    <property type="project" value="TreeGrafter"/>
</dbReference>
<evidence type="ECO:0000256" key="5">
    <source>
        <dbReference type="ARBA" id="ARBA00010869"/>
    </source>
</evidence>
<dbReference type="CDD" id="cd01562">
    <property type="entry name" value="Thr-dehyd"/>
    <property type="match status" value="1"/>
</dbReference>
<dbReference type="PATRIC" id="fig|1208919.3.peg.79"/>
<protein>
    <submittedName>
        <fullName evidence="10">Threonine dehydratase</fullName>
        <ecNumber evidence="10">4.3.1.19</ecNumber>
    </submittedName>
</protein>
<dbReference type="FunFam" id="3.40.50.1100:FF:000005">
    <property type="entry name" value="Threonine dehydratase catabolic"/>
    <property type="match status" value="1"/>
</dbReference>
<sequence>MDKEILIPSFQEILQASKRIANYVYKTPVLTSEEINNKFGANFFFKCENMQRTNAFKFRGALNALAKLNDKQKKIGVVTFSSGNHAKAIALASDILGVNATIIVPNDAPKTKINTAKQHKNCNFILYNRYNDNREEILNKFVKQNKLIPISSYDNNDVIAGSGTVLKELFEEISNLDAIFIGLGGGGLLAGSSIVMNSILPKCKIYGAEPETGNDGQISFQTGILTKIDTPNTIADGAQTQCLGKSNFAIIKKYVENILTVSDSELINCMYILANELKIISEPTGCLGFAASLKIIEQLQNKRIGVIITGGNVDLENFWSLIKTKI</sequence>
<keyword evidence="6" id="KW-0460">Magnesium</keyword>
<evidence type="ECO:0000256" key="6">
    <source>
        <dbReference type="ARBA" id="ARBA00022842"/>
    </source>
</evidence>
<dbReference type="GO" id="GO:0018114">
    <property type="term" value="F:threonine racemase activity"/>
    <property type="evidence" value="ECO:0007669"/>
    <property type="project" value="TreeGrafter"/>
</dbReference>
<dbReference type="Proteomes" id="UP000011547">
    <property type="component" value="Chromosome"/>
</dbReference>
<keyword evidence="7" id="KW-0663">Pyridoxal phosphate</keyword>
<comment type="cofactor">
    <cofactor evidence="3">
        <name>Mn(2+)</name>
        <dbReference type="ChEBI" id="CHEBI:29035"/>
    </cofactor>
</comment>